<evidence type="ECO:0000313" key="2">
    <source>
        <dbReference type="Proteomes" id="UP001164929"/>
    </source>
</evidence>
<organism evidence="1 2">
    <name type="scientific">Populus alba x Populus x berolinensis</name>
    <dbReference type="NCBI Taxonomy" id="444605"/>
    <lineage>
        <taxon>Eukaryota</taxon>
        <taxon>Viridiplantae</taxon>
        <taxon>Streptophyta</taxon>
        <taxon>Embryophyta</taxon>
        <taxon>Tracheophyta</taxon>
        <taxon>Spermatophyta</taxon>
        <taxon>Magnoliopsida</taxon>
        <taxon>eudicotyledons</taxon>
        <taxon>Gunneridae</taxon>
        <taxon>Pentapetalae</taxon>
        <taxon>rosids</taxon>
        <taxon>fabids</taxon>
        <taxon>Malpighiales</taxon>
        <taxon>Salicaceae</taxon>
        <taxon>Saliceae</taxon>
        <taxon>Populus</taxon>
    </lineage>
</organism>
<gene>
    <name evidence="1" type="ORF">NC653_000032</name>
</gene>
<protein>
    <submittedName>
        <fullName evidence="1">Uncharacterized protein</fullName>
    </submittedName>
</protein>
<evidence type="ECO:0000313" key="1">
    <source>
        <dbReference type="EMBL" id="KAJ7009251.1"/>
    </source>
</evidence>
<sequence length="201" mass="23160">MHLERSLGSQLSQFTRSGLDWIMILPAMHSISDESGGTFSFIESIDILQDAFARLHWRSYKYCGSGRSTQSLGQHHQECRFCRPLLGDTRIKIFDQGHQATIDIGDLYAEEEKDFLVFLSIPVFPAVDGEERLENMPLVDVSGFQKDSLSTDYSPSRRMRELRYDDLSFLSPIDRVPCLEIDRQRNRLLVTRNYCQDTKDG</sequence>
<dbReference type="AlphaFoldDB" id="A0AAD6RIP6"/>
<dbReference type="EMBL" id="JAQIZT010000001">
    <property type="protein sequence ID" value="KAJ7009251.1"/>
    <property type="molecule type" value="Genomic_DNA"/>
</dbReference>
<reference evidence="1 2" key="1">
    <citation type="journal article" date="2023" name="Mol. Ecol. Resour.">
        <title>Chromosome-level genome assembly of a triploid poplar Populus alba 'Berolinensis'.</title>
        <authorList>
            <person name="Chen S."/>
            <person name="Yu Y."/>
            <person name="Wang X."/>
            <person name="Wang S."/>
            <person name="Zhang T."/>
            <person name="Zhou Y."/>
            <person name="He R."/>
            <person name="Meng N."/>
            <person name="Wang Y."/>
            <person name="Liu W."/>
            <person name="Liu Z."/>
            <person name="Liu J."/>
            <person name="Guo Q."/>
            <person name="Huang H."/>
            <person name="Sederoff R.R."/>
            <person name="Wang G."/>
            <person name="Qu G."/>
            <person name="Chen S."/>
        </authorList>
    </citation>
    <scope>NUCLEOTIDE SEQUENCE [LARGE SCALE GENOMIC DNA]</scope>
    <source>
        <strain evidence="1">SC-2020</strain>
    </source>
</reference>
<proteinExistence type="predicted"/>
<dbReference type="Proteomes" id="UP001164929">
    <property type="component" value="Chromosome 1"/>
</dbReference>
<comment type="caution">
    <text evidence="1">The sequence shown here is derived from an EMBL/GenBank/DDBJ whole genome shotgun (WGS) entry which is preliminary data.</text>
</comment>
<keyword evidence="2" id="KW-1185">Reference proteome</keyword>
<name>A0AAD6RIP6_9ROSI</name>
<accession>A0AAD6RIP6</accession>